<reference evidence="1 2" key="1">
    <citation type="submission" date="2019-04" db="EMBL/GenBank/DDBJ databases">
        <title>Comparative genomics and transcriptomics to analyze fruiting body development in filamentous ascomycetes.</title>
        <authorList>
            <consortium name="DOE Joint Genome Institute"/>
            <person name="Lutkenhaus R."/>
            <person name="Traeger S."/>
            <person name="Breuer J."/>
            <person name="Kuo A."/>
            <person name="Lipzen A."/>
            <person name="Pangilinan J."/>
            <person name="Dilworth D."/>
            <person name="Sandor L."/>
            <person name="Poggeler S."/>
            <person name="Barry K."/>
            <person name="Grigoriev I.V."/>
            <person name="Nowrousian M."/>
        </authorList>
    </citation>
    <scope>NUCLEOTIDE SEQUENCE [LARGE SCALE GENOMIC DNA]</scope>
    <source>
        <strain evidence="1 2">CBS 389.68</strain>
    </source>
</reference>
<evidence type="ECO:0000313" key="2">
    <source>
        <dbReference type="Proteomes" id="UP000298138"/>
    </source>
</evidence>
<dbReference type="OrthoDB" id="5279127at2759"/>
<proteinExistence type="predicted"/>
<dbReference type="Proteomes" id="UP000298138">
    <property type="component" value="Unassembled WGS sequence"/>
</dbReference>
<evidence type="ECO:0000313" key="1">
    <source>
        <dbReference type="EMBL" id="TGZ80447.1"/>
    </source>
</evidence>
<keyword evidence="2" id="KW-1185">Reference proteome</keyword>
<protein>
    <submittedName>
        <fullName evidence="1">Uncharacterized protein</fullName>
    </submittedName>
</protein>
<dbReference type="AlphaFoldDB" id="A0A4S2MV97"/>
<name>A0A4S2MV97_9PEZI</name>
<sequence>MSAAIGMMSTAARPSISQAAFKALKSVIPKEPHPYFIWPQTVKNQPVAMSFFAKRFARTATMYVPMYVGFLLWPFGAKELILATTGV</sequence>
<dbReference type="InParanoid" id="A0A4S2MV97"/>
<organism evidence="1 2">
    <name type="scientific">Ascodesmis nigricans</name>
    <dbReference type="NCBI Taxonomy" id="341454"/>
    <lineage>
        <taxon>Eukaryota</taxon>
        <taxon>Fungi</taxon>
        <taxon>Dikarya</taxon>
        <taxon>Ascomycota</taxon>
        <taxon>Pezizomycotina</taxon>
        <taxon>Pezizomycetes</taxon>
        <taxon>Pezizales</taxon>
        <taxon>Ascodesmidaceae</taxon>
        <taxon>Ascodesmis</taxon>
    </lineage>
</organism>
<dbReference type="EMBL" id="ML220125">
    <property type="protein sequence ID" value="TGZ80447.1"/>
    <property type="molecule type" value="Genomic_DNA"/>
</dbReference>
<gene>
    <name evidence="1" type="ORF">EX30DRAFT_372372</name>
</gene>
<accession>A0A4S2MV97</accession>